<dbReference type="SUPFAM" id="SSF49562">
    <property type="entry name" value="C2 domain (Calcium/lipid-binding domain, CaLB)"/>
    <property type="match status" value="1"/>
</dbReference>
<comment type="similarity">
    <text evidence="1">Belongs to the PTEN phosphatase protein family.</text>
</comment>
<dbReference type="InterPro" id="IPR011993">
    <property type="entry name" value="PH-like_dom_sf"/>
</dbReference>
<dbReference type="PANTHER" id="PTHR45734:SF10">
    <property type="entry name" value="BLISTERY, ISOFORM A"/>
    <property type="match status" value="1"/>
</dbReference>
<dbReference type="SUPFAM" id="SSF50729">
    <property type="entry name" value="PH domain-like"/>
    <property type="match status" value="1"/>
</dbReference>
<dbReference type="InterPro" id="IPR006020">
    <property type="entry name" value="PTB/PI_dom"/>
</dbReference>
<feature type="region of interest" description="Disordered" evidence="6">
    <location>
        <begin position="473"/>
        <end position="553"/>
    </location>
</feature>
<dbReference type="CDD" id="cd01213">
    <property type="entry name" value="PTB_tensin"/>
    <property type="match status" value="1"/>
</dbReference>
<dbReference type="InterPro" id="IPR013625">
    <property type="entry name" value="PTB"/>
</dbReference>
<protein>
    <submittedName>
        <fullName evidence="9">Tensin-1</fullName>
    </submittedName>
</protein>
<dbReference type="PANTHER" id="PTHR45734">
    <property type="entry name" value="TENSIN"/>
    <property type="match status" value="1"/>
</dbReference>
<evidence type="ECO:0000259" key="7">
    <source>
        <dbReference type="PROSITE" id="PS50001"/>
    </source>
</evidence>
<dbReference type="InterPro" id="IPR033929">
    <property type="entry name" value="Tensin_PTB"/>
</dbReference>
<feature type="region of interest" description="Disordered" evidence="6">
    <location>
        <begin position="607"/>
        <end position="629"/>
    </location>
</feature>
<evidence type="ECO:0000259" key="8">
    <source>
        <dbReference type="PROSITE" id="PS51182"/>
    </source>
</evidence>
<feature type="compositionally biased region" description="Low complexity" evidence="6">
    <location>
        <begin position="609"/>
        <end position="624"/>
    </location>
</feature>
<evidence type="ECO:0000256" key="5">
    <source>
        <dbReference type="PROSITE-ProRule" id="PRU00191"/>
    </source>
</evidence>
<dbReference type="SMART" id="SM01326">
    <property type="entry name" value="PTEN_C2"/>
    <property type="match status" value="1"/>
</dbReference>
<evidence type="ECO:0000256" key="4">
    <source>
        <dbReference type="ARBA" id="ARBA00022999"/>
    </source>
</evidence>
<feature type="compositionally biased region" description="Basic and acidic residues" evidence="6">
    <location>
        <begin position="496"/>
        <end position="510"/>
    </location>
</feature>
<dbReference type="Gene3D" id="3.30.505.10">
    <property type="entry name" value="SH2 domain"/>
    <property type="match status" value="1"/>
</dbReference>
<comment type="caution">
    <text evidence="9">The sequence shown here is derived from an EMBL/GenBank/DDBJ whole genome shotgun (WGS) entry which is preliminary data.</text>
</comment>
<dbReference type="Gene3D" id="3.90.190.10">
    <property type="entry name" value="Protein tyrosine phosphatase superfamily"/>
    <property type="match status" value="1"/>
</dbReference>
<keyword evidence="3" id="KW-0904">Protein phosphatase</keyword>
<evidence type="ECO:0000256" key="1">
    <source>
        <dbReference type="ARBA" id="ARBA00007881"/>
    </source>
</evidence>
<gene>
    <name evidence="9" type="primary">TNS1</name>
    <name evidence="9" type="ORF">Bhyg_12872</name>
</gene>
<dbReference type="CDD" id="cd09927">
    <property type="entry name" value="SH2_Tensin_like"/>
    <property type="match status" value="1"/>
</dbReference>
<dbReference type="InterPro" id="IPR014020">
    <property type="entry name" value="Tensin_C2-dom"/>
</dbReference>
<feature type="region of interest" description="Disordered" evidence="6">
    <location>
        <begin position="1256"/>
        <end position="1294"/>
    </location>
</feature>
<dbReference type="OrthoDB" id="6273691at2759"/>
<keyword evidence="10" id="KW-1185">Reference proteome</keyword>
<feature type="compositionally biased region" description="Low complexity" evidence="6">
    <location>
        <begin position="524"/>
        <end position="553"/>
    </location>
</feature>
<dbReference type="Proteomes" id="UP001151699">
    <property type="component" value="Chromosome X"/>
</dbReference>
<feature type="compositionally biased region" description="Polar residues" evidence="6">
    <location>
        <begin position="1317"/>
        <end position="1343"/>
    </location>
</feature>
<dbReference type="SUPFAM" id="SSF55550">
    <property type="entry name" value="SH2 domain"/>
    <property type="match status" value="1"/>
</dbReference>
<accession>A0A9Q0S1L5</accession>
<evidence type="ECO:0000313" key="9">
    <source>
        <dbReference type="EMBL" id="KAJ6640123.1"/>
    </source>
</evidence>
<name>A0A9Q0S1L5_9DIPT</name>
<keyword evidence="2" id="KW-0378">Hydrolase</keyword>
<feature type="compositionally biased region" description="Polar residues" evidence="6">
    <location>
        <begin position="512"/>
        <end position="523"/>
    </location>
</feature>
<feature type="domain" description="SH2" evidence="7">
    <location>
        <begin position="1490"/>
        <end position="1596"/>
    </location>
</feature>
<dbReference type="InterPro" id="IPR035012">
    <property type="entry name" value="Tensin-like_SH2"/>
</dbReference>
<sequence>MQVKQRIVILRMGTSQFPLPSQYQKSSDNLGLNYVTERILGSVLPRRDLSDMHQHRPHSEGPADLQLQDKYEKELILMLEQKHGKNYKMFDLESCISTITLEKLCELCKHIDSWLGSGREKVVVLQDRGDKQRLGAAIAAYLKYLDICASNYPKRNGISNEDIRAQNTIARNWLDLDMFSMRKFLEDVIGPLRVPSHCRYLNYFSGLLSGKIKMNSSPLYLKYVAIESPPSWMNYDSISTQSSEWRSFIKIYEGLNCVFTSDIHVIPISTRQFVYEVGQLRLRGDVIIRCYQLLEHSYLEKRELMFSTQFHTCAVTDKTLSFSRSELDYACDDPRFPADHRVTLNFGINSPSETRGFNLKSPLVTIEPMNAIAKYDSLENFNDASSPHTHGPLDGSLYATILKSPKTPERSSSTLPQFPIANNIVQPIKQGSTQNLISPPPEFSNHKKIEITERHSTNGSTYQSVNTNTVHNINTQTRSGSSQSNRYTPTPTVNYEEIRVPSRSSSREIVRNSYSHQSTPRPCSSQSQYQDQRSSISRTSNYTPNPSSYPPTSHQVKAIESYHYTTVDNNNSGNSTGNYQDGRESVRSPLTLSMDSGISSSGIVNRRVQGSSVSPSSFPSQTSPQEDRQRELDDILSDMLLTVQDIPDIVKCKQHNTLTKKPQQNNQIILTQHQQQIQSPYLYSTDTVKRSHTSSCSTTRDDHHSIITTTSTNTNQAKDRERDFYDTSSTTTTITPPPSESGRDTPIIVHTNSSNNSTLQHRRDKRESTHMQQQHRGTGDNSNREQIMDLQNQSFSYPQQVRTDIVYVTSEDEEIPYHAREDSRPFTYGNPTGVQLSPNGTGMLKMQSGLSSPSLVRKTLGGSTTPRGGDTHKKTNVRNDFEEMLLQRREKVMNEKYSIGDKTPNGSAGQYSETKWSGNFSTPSNGYHYHEPLKRSNTMDGGFGRSYSTDDFIVTARRLLDETCINYCDMWINFVSFAKSYDPLDSARLESIPLNSKSFCNRMKSRKCNSETDLSRTSGQTWLQLQQQKLRAKKEQQNNGAEYFARKTHTDIRNRPLRSRSSAANRYDGYASDTAAFDADAFIDEVDYRRPLHVQTPNNRSSERNYHTITTTTTTKERPFVSVKRAHEQAKLNTIGSSPVSPLSVLNASPLGHISQAQSPNGLLSFADSNTSPRNGHVRLVNFFYLYFYFFEFFTLHLFCHFYKFESEILTNGNDELPASVINAPTANNENPCGQLALDRLLKSLAIENNKIDEQLDQLNSGNSQDSYRNGNSSSPSEIFKFPPPIRDKNHNKLEKNDTLNDVIANLTDFTRHESLRQSLTNGNRSPSVVNNNRQYIEPTNNAIKRLASESENSSSISPSLSERSNGVSWSDQVREESFSSYRSETEPETSIAGSPRPETPAFPVTPRTPYGFNLNGNSSPALPPKSPTSMRKDLYSGNQNSQLHQLVNQNDSMSCYTSRRNSTTSNTNSEPQEVAPHLVKFVRDSSKYWYKPNISREEAVALLRNAAPGTFIVRDSTTFAKAYGLVVKVAYPPPGIQSKGPPGDELVRHFLVEPTTRGVRLKGCSNEPVFTSLSALVYQHSITPLALPCRLIIPDRDMQSVEFHSPAQQQLITQGAACNVLYLFTCETESLTGPEAVRKAITFLYSRKPLPKPTEVHFKVSHQGITLTDQTRQLFFRKHYPAANISHCGLDPEDRRWSVRTTGDVPVSNKSIFAFVARRSTSSTDNQCHVFCELEPSQPATAITSFTNKIIPTASQVNVSKNI</sequence>
<dbReference type="PROSITE" id="PS51182">
    <property type="entry name" value="C2_TENSIN"/>
    <property type="match status" value="1"/>
</dbReference>
<feature type="region of interest" description="Disordered" evidence="6">
    <location>
        <begin position="1317"/>
        <end position="1436"/>
    </location>
</feature>
<evidence type="ECO:0000313" key="10">
    <source>
        <dbReference type="Proteomes" id="UP001151699"/>
    </source>
</evidence>
<evidence type="ECO:0000256" key="3">
    <source>
        <dbReference type="ARBA" id="ARBA00022912"/>
    </source>
</evidence>
<dbReference type="Gene3D" id="2.30.29.30">
    <property type="entry name" value="Pleckstrin-homology domain (PH domain)/Phosphotyrosine-binding domain (PTB)"/>
    <property type="match status" value="1"/>
</dbReference>
<dbReference type="InterPro" id="IPR036860">
    <property type="entry name" value="SH2_dom_sf"/>
</dbReference>
<organism evidence="9 10">
    <name type="scientific">Pseudolycoriella hygida</name>
    <dbReference type="NCBI Taxonomy" id="35572"/>
    <lineage>
        <taxon>Eukaryota</taxon>
        <taxon>Metazoa</taxon>
        <taxon>Ecdysozoa</taxon>
        <taxon>Arthropoda</taxon>
        <taxon>Hexapoda</taxon>
        <taxon>Insecta</taxon>
        <taxon>Pterygota</taxon>
        <taxon>Neoptera</taxon>
        <taxon>Endopterygota</taxon>
        <taxon>Diptera</taxon>
        <taxon>Nematocera</taxon>
        <taxon>Sciaroidea</taxon>
        <taxon>Sciaridae</taxon>
        <taxon>Pseudolycoriella</taxon>
    </lineage>
</organism>
<dbReference type="InterPro" id="IPR051484">
    <property type="entry name" value="Tensin_PTEN_phosphatase"/>
</dbReference>
<feature type="compositionally biased region" description="Polar residues" evidence="6">
    <location>
        <begin position="1257"/>
        <end position="1277"/>
    </location>
</feature>
<evidence type="ECO:0000256" key="6">
    <source>
        <dbReference type="SAM" id="MobiDB-lite"/>
    </source>
</evidence>
<dbReference type="Pfam" id="PF08416">
    <property type="entry name" value="PTB"/>
    <property type="match status" value="1"/>
</dbReference>
<reference evidence="9" key="1">
    <citation type="submission" date="2022-07" db="EMBL/GenBank/DDBJ databases">
        <authorList>
            <person name="Trinca V."/>
            <person name="Uliana J.V.C."/>
            <person name="Torres T.T."/>
            <person name="Ward R.J."/>
            <person name="Monesi N."/>
        </authorList>
    </citation>
    <scope>NUCLEOTIDE SEQUENCE</scope>
    <source>
        <strain evidence="9">HSMRA1968</strain>
        <tissue evidence="9">Whole embryos</tissue>
    </source>
</reference>
<dbReference type="PROSITE" id="PS50001">
    <property type="entry name" value="SH2"/>
    <property type="match status" value="1"/>
</dbReference>
<feature type="domain" description="C2 tensin-type" evidence="8">
    <location>
        <begin position="216"/>
        <end position="349"/>
    </location>
</feature>
<evidence type="ECO:0000256" key="2">
    <source>
        <dbReference type="ARBA" id="ARBA00022801"/>
    </source>
</evidence>
<dbReference type="Pfam" id="PF10409">
    <property type="entry name" value="PTEN_C2"/>
    <property type="match status" value="1"/>
</dbReference>
<dbReference type="GO" id="GO:0004721">
    <property type="term" value="F:phosphoprotein phosphatase activity"/>
    <property type="evidence" value="ECO:0007669"/>
    <property type="project" value="UniProtKB-KW"/>
</dbReference>
<feature type="compositionally biased region" description="Low complexity" evidence="6">
    <location>
        <begin position="1350"/>
        <end position="1365"/>
    </location>
</feature>
<feature type="compositionally biased region" description="Polar residues" evidence="6">
    <location>
        <begin position="770"/>
        <end position="781"/>
    </location>
</feature>
<feature type="region of interest" description="Disordered" evidence="6">
    <location>
        <begin position="725"/>
        <end position="785"/>
    </location>
</feature>
<feature type="compositionally biased region" description="Polar residues" evidence="6">
    <location>
        <begin position="750"/>
        <end position="759"/>
    </location>
</feature>
<dbReference type="GO" id="GO:0005925">
    <property type="term" value="C:focal adhesion"/>
    <property type="evidence" value="ECO:0007669"/>
    <property type="project" value="TreeGrafter"/>
</dbReference>
<dbReference type="SMART" id="SM00252">
    <property type="entry name" value="SH2"/>
    <property type="match status" value="1"/>
</dbReference>
<proteinExistence type="inferred from homology"/>
<dbReference type="InterPro" id="IPR000980">
    <property type="entry name" value="SH2"/>
</dbReference>
<dbReference type="SMART" id="SM00462">
    <property type="entry name" value="PTB"/>
    <property type="match status" value="1"/>
</dbReference>
<dbReference type="EMBL" id="WJQU01000003">
    <property type="protein sequence ID" value="KAJ6640123.1"/>
    <property type="molecule type" value="Genomic_DNA"/>
</dbReference>
<dbReference type="Pfam" id="PF00017">
    <property type="entry name" value="SH2"/>
    <property type="match status" value="1"/>
</dbReference>
<dbReference type="InterPro" id="IPR029021">
    <property type="entry name" value="Prot-tyrosine_phosphatase-like"/>
</dbReference>
<feature type="compositionally biased region" description="Polar residues" evidence="6">
    <location>
        <begin position="473"/>
        <end position="493"/>
    </location>
</feature>
<keyword evidence="4 5" id="KW-0727">SH2 domain</keyword>
<dbReference type="InterPro" id="IPR035892">
    <property type="entry name" value="C2_domain_sf"/>
</dbReference>
<dbReference type="Gene3D" id="2.60.40.1110">
    <property type="match status" value="1"/>
</dbReference>